<evidence type="ECO:0000259" key="2">
    <source>
        <dbReference type="PROSITE" id="PS51746"/>
    </source>
</evidence>
<dbReference type="InterPro" id="IPR036457">
    <property type="entry name" value="PPM-type-like_dom_sf"/>
</dbReference>
<dbReference type="Proteomes" id="UP001054902">
    <property type="component" value="Unassembled WGS sequence"/>
</dbReference>
<feature type="domain" description="PPM-type phosphatase" evidence="2">
    <location>
        <begin position="154"/>
        <end position="448"/>
    </location>
</feature>
<accession>A0AAD3DA51</accession>
<sequence>MRLFKGNNKITLLFAASFVAAMSVPKLSEGKEIVTEDNDLQHDSNDKRSCPSYGCPLLPKDMYFDETTQKALKAIRMSTSQAPPYDDGDKEIDIDSKQALELLKNVGGQDQATLTLIGYKGGDLKEQINQDRAFVISPFYIQRPYDNDVDGGSDSSSPSDQAIHRLMGVFDGHAKLGELVSEYTVTTLPKLLSQKLKNILAETSVDESQSEIQKALIETFVEVDKTAPAEKSGGCTASVVLQIGKYAWVANAGDSRSFIATFKKSTSEVNIVYITREDKPDLPEERRRVEAAGGKVYIPPADRIRMGASSRVLYVDPSTGGTSGLAMSRSIGDWAAGERGVIPHPTVDVVDIAKLIEGSQECSAPDTEDSDDSCESDIEVFAVSATDGLLDFMKVEDIAKTVADSLYVDDGPHPLSACETLITTAASAWWQAKNGQYRDDIAIAVSKLSLTTLER</sequence>
<dbReference type="AlphaFoldDB" id="A0AAD3DA51"/>
<dbReference type="CDD" id="cd00143">
    <property type="entry name" value="PP2Cc"/>
    <property type="match status" value="1"/>
</dbReference>
<dbReference type="Pfam" id="PF00481">
    <property type="entry name" value="PP2C"/>
    <property type="match status" value="1"/>
</dbReference>
<dbReference type="Gene3D" id="3.60.40.10">
    <property type="entry name" value="PPM-type phosphatase domain"/>
    <property type="match status" value="1"/>
</dbReference>
<dbReference type="PANTHER" id="PTHR47992">
    <property type="entry name" value="PROTEIN PHOSPHATASE"/>
    <property type="match status" value="1"/>
</dbReference>
<dbReference type="InterPro" id="IPR015655">
    <property type="entry name" value="PP2C"/>
</dbReference>
<evidence type="ECO:0000313" key="4">
    <source>
        <dbReference type="Proteomes" id="UP001054902"/>
    </source>
</evidence>
<feature type="chain" id="PRO_5042102502" description="PPM-type phosphatase domain-containing protein" evidence="1">
    <location>
        <begin position="31"/>
        <end position="455"/>
    </location>
</feature>
<dbReference type="SUPFAM" id="SSF81606">
    <property type="entry name" value="PP2C-like"/>
    <property type="match status" value="1"/>
</dbReference>
<proteinExistence type="predicted"/>
<reference evidence="3 4" key="1">
    <citation type="journal article" date="2021" name="Sci. Rep.">
        <title>The genome of the diatom Chaetoceros tenuissimus carries an ancient integrated fragment of an extant virus.</title>
        <authorList>
            <person name="Hongo Y."/>
            <person name="Kimura K."/>
            <person name="Takaki Y."/>
            <person name="Yoshida Y."/>
            <person name="Baba S."/>
            <person name="Kobayashi G."/>
            <person name="Nagasaki K."/>
            <person name="Hano T."/>
            <person name="Tomaru Y."/>
        </authorList>
    </citation>
    <scope>NUCLEOTIDE SEQUENCE [LARGE SCALE GENOMIC DNA]</scope>
    <source>
        <strain evidence="3 4">NIES-3715</strain>
    </source>
</reference>
<name>A0AAD3DA51_9STRA</name>
<evidence type="ECO:0000313" key="3">
    <source>
        <dbReference type="EMBL" id="GFH58859.1"/>
    </source>
</evidence>
<gene>
    <name evidence="3" type="ORF">CTEN210_15335</name>
</gene>
<feature type="signal peptide" evidence="1">
    <location>
        <begin position="1"/>
        <end position="30"/>
    </location>
</feature>
<dbReference type="EMBL" id="BLLK01000062">
    <property type="protein sequence ID" value="GFH58859.1"/>
    <property type="molecule type" value="Genomic_DNA"/>
</dbReference>
<protein>
    <recommendedName>
        <fullName evidence="2">PPM-type phosphatase domain-containing protein</fullName>
    </recommendedName>
</protein>
<comment type="caution">
    <text evidence="3">The sequence shown here is derived from an EMBL/GenBank/DDBJ whole genome shotgun (WGS) entry which is preliminary data.</text>
</comment>
<dbReference type="GO" id="GO:0004722">
    <property type="term" value="F:protein serine/threonine phosphatase activity"/>
    <property type="evidence" value="ECO:0007669"/>
    <property type="project" value="InterPro"/>
</dbReference>
<dbReference type="SMART" id="SM00332">
    <property type="entry name" value="PP2Cc"/>
    <property type="match status" value="1"/>
</dbReference>
<evidence type="ECO:0000256" key="1">
    <source>
        <dbReference type="SAM" id="SignalP"/>
    </source>
</evidence>
<keyword evidence="1" id="KW-0732">Signal</keyword>
<keyword evidence="4" id="KW-1185">Reference proteome</keyword>
<dbReference type="InterPro" id="IPR001932">
    <property type="entry name" value="PPM-type_phosphatase-like_dom"/>
</dbReference>
<organism evidence="3 4">
    <name type="scientific">Chaetoceros tenuissimus</name>
    <dbReference type="NCBI Taxonomy" id="426638"/>
    <lineage>
        <taxon>Eukaryota</taxon>
        <taxon>Sar</taxon>
        <taxon>Stramenopiles</taxon>
        <taxon>Ochrophyta</taxon>
        <taxon>Bacillariophyta</taxon>
        <taxon>Coscinodiscophyceae</taxon>
        <taxon>Chaetocerotophycidae</taxon>
        <taxon>Chaetocerotales</taxon>
        <taxon>Chaetocerotaceae</taxon>
        <taxon>Chaetoceros</taxon>
    </lineage>
</organism>
<dbReference type="PROSITE" id="PS51746">
    <property type="entry name" value="PPM_2"/>
    <property type="match status" value="1"/>
</dbReference>